<gene>
    <name evidence="3" type="ORF">J2T07_001108</name>
</gene>
<name>A0ABT9SX25_9GAMM</name>
<evidence type="ECO:0000313" key="4">
    <source>
        <dbReference type="Proteomes" id="UP001237737"/>
    </source>
</evidence>
<proteinExistence type="predicted"/>
<dbReference type="Proteomes" id="UP001237737">
    <property type="component" value="Unassembled WGS sequence"/>
</dbReference>
<sequence length="392" mass="43856">MNELKPSLGLMCANCGAELKGEFCHECGQSIKSVIKPVSHMLEDAGDLFFHLDERIVHTLPPLYTKPGFLTLEYFAGRRVRYIAPFRLMFVFCLLAFFFVHLAISDTRIGGPDTGAAASDDIAAFRQAATPERVRELYREQNRDLIEAMEAPGLPAAARPGLEVARDLVREAANRRLVELKAEPIAADSTEGSAAGKNPSGKERRHNNWFSQPTVVDIAWLPDAVTRRLAVGIAHLKANIVQIQAGGPQKEEAVRRMIEGFFSVIPQTLLVMIPVFALILKLFYAFRRRLYMEHIIVALHSHAFLFISLLGLMILGFAKEAIRPHAAFAGSVISLVQAAMWVWMPIYLLLMQKRVYRQGWPMTLLKYWLIGSVYFWLVLFALSVAGLIAAAH</sequence>
<feature type="transmembrane region" description="Helical" evidence="2">
    <location>
        <begin position="86"/>
        <end position="104"/>
    </location>
</feature>
<evidence type="ECO:0000256" key="1">
    <source>
        <dbReference type="SAM" id="MobiDB-lite"/>
    </source>
</evidence>
<evidence type="ECO:0008006" key="5">
    <source>
        <dbReference type="Google" id="ProtNLM"/>
    </source>
</evidence>
<feature type="transmembrane region" description="Helical" evidence="2">
    <location>
        <begin position="264"/>
        <end position="284"/>
    </location>
</feature>
<keyword evidence="2" id="KW-1133">Transmembrane helix</keyword>
<evidence type="ECO:0000313" key="3">
    <source>
        <dbReference type="EMBL" id="MDQ0008931.1"/>
    </source>
</evidence>
<feature type="transmembrane region" description="Helical" evidence="2">
    <location>
        <begin position="367"/>
        <end position="391"/>
    </location>
</feature>
<keyword evidence="4" id="KW-1185">Reference proteome</keyword>
<keyword evidence="2" id="KW-0472">Membrane</keyword>
<organism evidence="3 4">
    <name type="scientific">Luteibacter jiangsuensis</name>
    <dbReference type="NCBI Taxonomy" id="637577"/>
    <lineage>
        <taxon>Bacteria</taxon>
        <taxon>Pseudomonadati</taxon>
        <taxon>Pseudomonadota</taxon>
        <taxon>Gammaproteobacteria</taxon>
        <taxon>Lysobacterales</taxon>
        <taxon>Rhodanobacteraceae</taxon>
        <taxon>Luteibacter</taxon>
    </lineage>
</organism>
<keyword evidence="2" id="KW-0812">Transmembrane</keyword>
<protein>
    <recommendedName>
        <fullName evidence="5">DUF3667 domain-containing protein</fullName>
    </recommendedName>
</protein>
<feature type="transmembrane region" description="Helical" evidence="2">
    <location>
        <begin position="324"/>
        <end position="346"/>
    </location>
</feature>
<accession>A0ABT9SX25</accession>
<comment type="caution">
    <text evidence="3">The sequence shown here is derived from an EMBL/GenBank/DDBJ whole genome shotgun (WGS) entry which is preliminary data.</text>
</comment>
<reference evidence="3 4" key="1">
    <citation type="submission" date="2023-07" db="EMBL/GenBank/DDBJ databases">
        <title>Sorghum-associated microbial communities from plants grown in Nebraska, USA.</title>
        <authorList>
            <person name="Schachtman D."/>
        </authorList>
    </citation>
    <scope>NUCLEOTIDE SEQUENCE [LARGE SCALE GENOMIC DNA]</scope>
    <source>
        <strain evidence="3 4">CC60</strain>
    </source>
</reference>
<evidence type="ECO:0000256" key="2">
    <source>
        <dbReference type="SAM" id="Phobius"/>
    </source>
</evidence>
<dbReference type="Pfam" id="PF12412">
    <property type="entry name" value="DUF3667"/>
    <property type="match status" value="1"/>
</dbReference>
<feature type="region of interest" description="Disordered" evidence="1">
    <location>
        <begin position="188"/>
        <end position="207"/>
    </location>
</feature>
<dbReference type="EMBL" id="JAUSSK010000002">
    <property type="protein sequence ID" value="MDQ0008931.1"/>
    <property type="molecule type" value="Genomic_DNA"/>
</dbReference>
<dbReference type="InterPro" id="IPR022134">
    <property type="entry name" value="DUF3667"/>
</dbReference>
<dbReference type="RefSeq" id="WP_306848020.1">
    <property type="nucleotide sequence ID" value="NZ_JAUSSK010000002.1"/>
</dbReference>
<feature type="transmembrane region" description="Helical" evidence="2">
    <location>
        <begin position="296"/>
        <end position="318"/>
    </location>
</feature>